<reference evidence="1 2" key="1">
    <citation type="journal article" date="2012" name="Proc. Natl. Acad. Sci. U.S.A.">
        <title>Antigenic diversity is generated by distinct evolutionary mechanisms in African trypanosome species.</title>
        <authorList>
            <person name="Jackson A.P."/>
            <person name="Berry A."/>
            <person name="Aslett M."/>
            <person name="Allison H.C."/>
            <person name="Burton P."/>
            <person name="Vavrova-Anderson J."/>
            <person name="Brown R."/>
            <person name="Browne H."/>
            <person name="Corton N."/>
            <person name="Hauser H."/>
            <person name="Gamble J."/>
            <person name="Gilderthorp R."/>
            <person name="Marcello L."/>
            <person name="McQuillan J."/>
            <person name="Otto T.D."/>
            <person name="Quail M.A."/>
            <person name="Sanders M.J."/>
            <person name="van Tonder A."/>
            <person name="Ginger M.L."/>
            <person name="Field M.C."/>
            <person name="Barry J.D."/>
            <person name="Hertz-Fowler C."/>
            <person name="Berriman M."/>
        </authorList>
    </citation>
    <scope>NUCLEOTIDE SEQUENCE</scope>
    <source>
        <strain evidence="1 2">Y486</strain>
    </source>
</reference>
<evidence type="ECO:0000313" key="2">
    <source>
        <dbReference type="Proteomes" id="UP000009027"/>
    </source>
</evidence>
<proteinExistence type="predicted"/>
<dbReference type="Proteomes" id="UP000009027">
    <property type="component" value="Unassembled WGS sequence"/>
</dbReference>
<dbReference type="AlphaFoldDB" id="F9WVM1"/>
<evidence type="ECO:0000313" key="1">
    <source>
        <dbReference type="EMBL" id="CCD21629.1"/>
    </source>
</evidence>
<gene>
    <name evidence="1" type="ORF">TvY486_0045480</name>
</gene>
<keyword evidence="2" id="KW-1185">Reference proteome</keyword>
<organism evidence="1 2">
    <name type="scientific">Trypanosoma vivax (strain Y486)</name>
    <dbReference type="NCBI Taxonomy" id="1055687"/>
    <lineage>
        <taxon>Eukaryota</taxon>
        <taxon>Discoba</taxon>
        <taxon>Euglenozoa</taxon>
        <taxon>Kinetoplastea</taxon>
        <taxon>Metakinetoplastina</taxon>
        <taxon>Trypanosomatida</taxon>
        <taxon>Trypanosomatidae</taxon>
        <taxon>Trypanosoma</taxon>
        <taxon>Duttonella</taxon>
    </lineage>
</organism>
<accession>F9WVM1</accession>
<protein>
    <submittedName>
        <fullName evidence="1">Uncharacterized protein</fullName>
    </submittedName>
</protein>
<dbReference type="EMBL" id="CAEX01008027">
    <property type="protein sequence ID" value="CCD21629.1"/>
    <property type="molecule type" value="Genomic_DNA"/>
</dbReference>
<name>F9WVM1_TRYVY</name>
<dbReference type="VEuPathDB" id="TriTrypDB:TvY486_0045480"/>
<sequence>MVKSNICYKPFATTCIHLPTAHQRESGFNQSLKRQIARRFQSTAGTANKQSRTCIWFSQLRKADSAFPERSRQPQHETDACLPFPVPTHVLALAIAANISGKATSSPIKTPHRPQQVWEVTERVHGAATNQVTHPR</sequence>